<dbReference type="InterPro" id="IPR011010">
    <property type="entry name" value="DNA_brk_join_enz"/>
</dbReference>
<dbReference type="CDD" id="cd00799">
    <property type="entry name" value="INT_Cre_C"/>
    <property type="match status" value="1"/>
</dbReference>
<dbReference type="Gene3D" id="1.10.150.130">
    <property type="match status" value="1"/>
</dbReference>
<evidence type="ECO:0000313" key="5">
    <source>
        <dbReference type="EMBL" id="AIJ45072.1"/>
    </source>
</evidence>
<dbReference type="RefSeq" id="WP_043370966.1">
    <property type="nucleotide sequence ID" value="NZ_CP006704.1"/>
</dbReference>
<evidence type="ECO:0000256" key="2">
    <source>
        <dbReference type="ARBA" id="ARBA00023172"/>
    </source>
</evidence>
<dbReference type="PROSITE" id="PS51898">
    <property type="entry name" value="TYR_RECOMBINASE"/>
    <property type="match status" value="1"/>
</dbReference>
<evidence type="ECO:0000256" key="1">
    <source>
        <dbReference type="ARBA" id="ARBA00023125"/>
    </source>
</evidence>
<gene>
    <name evidence="5" type="ORF">O987_04535</name>
</gene>
<dbReference type="HOGENOM" id="CLU_047407_4_1_4"/>
<dbReference type="InterPro" id="IPR002104">
    <property type="entry name" value="Integrase_catalytic"/>
</dbReference>
<dbReference type="InterPro" id="IPR010998">
    <property type="entry name" value="Integrase_recombinase_N"/>
</dbReference>
<dbReference type="EMBL" id="CP006704">
    <property type="protein sequence ID" value="AIJ45072.1"/>
    <property type="molecule type" value="Genomic_DNA"/>
</dbReference>
<dbReference type="GO" id="GO:0006310">
    <property type="term" value="P:DNA recombination"/>
    <property type="evidence" value="ECO:0007669"/>
    <property type="project" value="UniProtKB-KW"/>
</dbReference>
<reference evidence="5 6" key="1">
    <citation type="journal article" date="2014" name="Genome Announc.">
        <title>Complete Genome Sequence of Polychlorinated Biphenyl Degrader Comamonas testosteroni TK102 (NBRC 109938).</title>
        <authorList>
            <person name="Fukuda K."/>
            <person name="Hosoyama A."/>
            <person name="Tsuchikane K."/>
            <person name="Ohji S."/>
            <person name="Yamazoe A."/>
            <person name="Fujita N."/>
            <person name="Shintani M."/>
            <person name="Kimbara K."/>
        </authorList>
    </citation>
    <scope>NUCLEOTIDE SEQUENCE [LARGE SCALE GENOMIC DNA]</scope>
    <source>
        <strain evidence="5">TK102</strain>
    </source>
</reference>
<dbReference type="PANTHER" id="PTHR34605:SF4">
    <property type="entry name" value="DNA ADENINE METHYLTRANSFERASE"/>
    <property type="match status" value="1"/>
</dbReference>
<dbReference type="GO" id="GO:0003677">
    <property type="term" value="F:DNA binding"/>
    <property type="evidence" value="ECO:0007669"/>
    <property type="project" value="UniProtKB-KW"/>
</dbReference>
<dbReference type="Gene3D" id="1.10.443.10">
    <property type="entry name" value="Intergrase catalytic core"/>
    <property type="match status" value="1"/>
</dbReference>
<organism evidence="5 6">
    <name type="scientific">Comamonas testosteroni TK102</name>
    <dbReference type="NCBI Taxonomy" id="1392005"/>
    <lineage>
        <taxon>Bacteria</taxon>
        <taxon>Pseudomonadati</taxon>
        <taxon>Pseudomonadota</taxon>
        <taxon>Betaproteobacteria</taxon>
        <taxon>Burkholderiales</taxon>
        <taxon>Comamonadaceae</taxon>
        <taxon>Comamonas</taxon>
    </lineage>
</organism>
<feature type="compositionally biased region" description="Basic residues" evidence="3">
    <location>
        <begin position="15"/>
        <end position="32"/>
    </location>
</feature>
<dbReference type="Pfam" id="PF00589">
    <property type="entry name" value="Phage_integrase"/>
    <property type="match status" value="1"/>
</dbReference>
<dbReference type="KEGG" id="ctes:O987_04535"/>
<feature type="region of interest" description="Disordered" evidence="3">
    <location>
        <begin position="1"/>
        <end position="32"/>
    </location>
</feature>
<dbReference type="AlphaFoldDB" id="A0A076PP09"/>
<dbReference type="InterPro" id="IPR013762">
    <property type="entry name" value="Integrase-like_cat_sf"/>
</dbReference>
<proteinExistence type="predicted"/>
<evidence type="ECO:0000259" key="4">
    <source>
        <dbReference type="PROSITE" id="PS51898"/>
    </source>
</evidence>
<dbReference type="SUPFAM" id="SSF56349">
    <property type="entry name" value="DNA breaking-rejoining enzymes"/>
    <property type="match status" value="1"/>
</dbReference>
<keyword evidence="1" id="KW-0238">DNA-binding</keyword>
<evidence type="ECO:0000256" key="3">
    <source>
        <dbReference type="SAM" id="MobiDB-lite"/>
    </source>
</evidence>
<dbReference type="Proteomes" id="UP000028782">
    <property type="component" value="Chromosome"/>
</dbReference>
<sequence>MSNKRSTISAEGKSHTKKTKIFSRENHKKNKLLNKNSVQEYMNASQASATKHAYASDLRHFLAHGGAVPCSSKRLATYLAESANDGLAVATLERRITAIHKAHVDHKHASPAHSEIVRQVMQGIRRTLGTKQRQVKPLTKDELLTAVETVEKIHMPIRAARDAALLLVGFASAMRRSELVGVCVEHLGFSPIGLEIELPVSKTDQEQHGRTVFIPRANGSHCPVTALMRWLKQAGIRTGHVFRSVNRYDGIAKQGLTPQSVALIVKAAMVQTGVDAQNISGHSLRAGYCTSAAEQGQQSWQIRQQTGHKSDITLARYIRRNLRKATPSLL</sequence>
<feature type="domain" description="Tyr recombinase" evidence="4">
    <location>
        <begin position="133"/>
        <end position="330"/>
    </location>
</feature>
<dbReference type="GO" id="GO:0015074">
    <property type="term" value="P:DNA integration"/>
    <property type="evidence" value="ECO:0007669"/>
    <property type="project" value="InterPro"/>
</dbReference>
<dbReference type="PANTHER" id="PTHR34605">
    <property type="entry name" value="PHAGE_INTEGRASE DOMAIN-CONTAINING PROTEIN"/>
    <property type="match status" value="1"/>
</dbReference>
<dbReference type="InterPro" id="IPR052925">
    <property type="entry name" value="Phage_Integrase-like_Recomb"/>
</dbReference>
<dbReference type="SUPFAM" id="SSF47823">
    <property type="entry name" value="lambda integrase-like, N-terminal domain"/>
    <property type="match status" value="1"/>
</dbReference>
<evidence type="ECO:0000313" key="6">
    <source>
        <dbReference type="Proteomes" id="UP000028782"/>
    </source>
</evidence>
<keyword evidence="2" id="KW-0233">DNA recombination</keyword>
<accession>A0A076PP09</accession>
<protein>
    <submittedName>
        <fullName evidence="5">Integrase</fullName>
    </submittedName>
</protein>
<name>A0A076PP09_COMTE</name>